<organism evidence="2 3">
    <name type="scientific">Belliella buryatensis</name>
    <dbReference type="NCBI Taxonomy" id="1500549"/>
    <lineage>
        <taxon>Bacteria</taxon>
        <taxon>Pseudomonadati</taxon>
        <taxon>Bacteroidota</taxon>
        <taxon>Cytophagia</taxon>
        <taxon>Cytophagales</taxon>
        <taxon>Cyclobacteriaceae</taxon>
        <taxon>Belliella</taxon>
    </lineage>
</organism>
<sequence>MTNLNLKIIAYASFICWLSFACSKDNDEDMAPYTPQTNWEKSKGLEEGIFNSLYIDNKLYLLGASNFYKDGNISDTNIPFSFEKYITRPGWHKLPVSNKVLATRTELDVFILSVSNLTEDQFLKIDLKSFDSTFIKLEDIPRWQSEGLGISGNGTILIPYRTAKEGIAENNPSLMLIRTSNKNNEIVIEEVKNIKLQVLSYYDLVYQVDSFENFFLITVGNIVIQLTDQGEVSTVGAFNTLRSLIIKDEVVSFGIDRIKNEVSYFKSRMDGGNRHLVRKIPLEPLFDGLELTSINDKIIGYKNDKIYLIELETNKMKLSELNNSKLEGGFITSIISNNENKVLVTATCHIICGGYTKPLNNFFEIKKE</sequence>
<keyword evidence="1" id="KW-0732">Signal</keyword>
<dbReference type="Proteomes" id="UP000198480">
    <property type="component" value="Unassembled WGS sequence"/>
</dbReference>
<evidence type="ECO:0000256" key="1">
    <source>
        <dbReference type="SAM" id="SignalP"/>
    </source>
</evidence>
<dbReference type="RefSeq" id="WP_141107417.1">
    <property type="nucleotide sequence ID" value="NZ_FZOK01000030.1"/>
</dbReference>
<proteinExistence type="predicted"/>
<reference evidence="3" key="1">
    <citation type="submission" date="2017-06" db="EMBL/GenBank/DDBJ databases">
        <authorList>
            <person name="Varghese N."/>
            <person name="Submissions S."/>
        </authorList>
    </citation>
    <scope>NUCLEOTIDE SEQUENCE [LARGE SCALE GENOMIC DNA]</scope>
    <source>
        <strain evidence="3">5C</strain>
    </source>
</reference>
<name>A0A239H8T0_9BACT</name>
<gene>
    <name evidence="2" type="ORF">SAMN06295967_1301</name>
</gene>
<keyword evidence="3" id="KW-1185">Reference proteome</keyword>
<protein>
    <recommendedName>
        <fullName evidence="4">TolB-like 6-blade propeller-like</fullName>
    </recommendedName>
</protein>
<feature type="chain" id="PRO_5013258050" description="TolB-like 6-blade propeller-like" evidence="1">
    <location>
        <begin position="22"/>
        <end position="368"/>
    </location>
</feature>
<evidence type="ECO:0008006" key="4">
    <source>
        <dbReference type="Google" id="ProtNLM"/>
    </source>
</evidence>
<evidence type="ECO:0000313" key="2">
    <source>
        <dbReference type="EMBL" id="SNS77770.1"/>
    </source>
</evidence>
<feature type="signal peptide" evidence="1">
    <location>
        <begin position="1"/>
        <end position="21"/>
    </location>
</feature>
<dbReference type="PROSITE" id="PS51257">
    <property type="entry name" value="PROKAR_LIPOPROTEIN"/>
    <property type="match status" value="1"/>
</dbReference>
<dbReference type="EMBL" id="FZOK01000030">
    <property type="protein sequence ID" value="SNS77770.1"/>
    <property type="molecule type" value="Genomic_DNA"/>
</dbReference>
<dbReference type="OrthoDB" id="838692at2"/>
<evidence type="ECO:0000313" key="3">
    <source>
        <dbReference type="Proteomes" id="UP000198480"/>
    </source>
</evidence>
<dbReference type="AlphaFoldDB" id="A0A239H8T0"/>
<accession>A0A239H8T0</accession>